<feature type="binding site" evidence="4">
    <location>
        <begin position="76"/>
        <end position="80"/>
    </location>
    <ligand>
        <name>NADP(+)</name>
        <dbReference type="ChEBI" id="CHEBI:58349"/>
    </ligand>
</feature>
<reference evidence="6 7" key="1">
    <citation type="submission" date="2020-08" db="EMBL/GenBank/DDBJ databases">
        <title>Oceanospirillum sp. nov. isolated from marine sediment.</title>
        <authorList>
            <person name="Ji X."/>
        </authorList>
    </citation>
    <scope>NUCLEOTIDE SEQUENCE [LARGE SCALE GENOMIC DNA]</scope>
    <source>
        <strain evidence="6 7">D5</strain>
    </source>
</reference>
<comment type="caution">
    <text evidence="6">The sequence shown here is derived from an EMBL/GenBank/DDBJ whole genome shotgun (WGS) entry which is preliminary data.</text>
</comment>
<keyword evidence="7" id="KW-1185">Reference proteome</keyword>
<dbReference type="GO" id="GO:0097171">
    <property type="term" value="P:ADP-L-glycero-beta-D-manno-heptose biosynthetic process"/>
    <property type="evidence" value="ECO:0007669"/>
    <property type="project" value="UniProtKB-UniPathway"/>
</dbReference>
<dbReference type="EMBL" id="JACJFM010000003">
    <property type="protein sequence ID" value="MBB1485743.1"/>
    <property type="molecule type" value="Genomic_DNA"/>
</dbReference>
<evidence type="ECO:0000256" key="4">
    <source>
        <dbReference type="HAMAP-Rule" id="MF_01601"/>
    </source>
</evidence>
<dbReference type="InterPro" id="IPR001509">
    <property type="entry name" value="Epimerase_deHydtase"/>
</dbReference>
<dbReference type="UniPathway" id="UPA00356">
    <property type="reaction ID" value="UER00440"/>
</dbReference>
<feature type="domain" description="NAD-dependent epimerase/dehydratase" evidence="5">
    <location>
        <begin position="2"/>
        <end position="242"/>
    </location>
</feature>
<dbReference type="HAMAP" id="MF_01601">
    <property type="entry name" value="Heptose_epimerase"/>
    <property type="match status" value="1"/>
</dbReference>
<feature type="active site" description="Proton acceptor" evidence="4">
    <location>
        <position position="140"/>
    </location>
</feature>
<dbReference type="Gene3D" id="3.90.25.10">
    <property type="entry name" value="UDP-galactose 4-epimerase, domain 1"/>
    <property type="match status" value="1"/>
</dbReference>
<keyword evidence="2 4" id="KW-0413">Isomerase</keyword>
<comment type="subunit">
    <text evidence="4">Homopentamer.</text>
</comment>
<feature type="binding site" evidence="4">
    <location>
        <position position="282"/>
    </location>
    <ligand>
        <name>substrate</name>
    </ligand>
</feature>
<comment type="similarity">
    <text evidence="4">Belongs to the NAD(P)-dependent epimerase/dehydratase family. HldD subfamily.</text>
</comment>
<comment type="cofactor">
    <cofactor evidence="4">
        <name>NADP(+)</name>
        <dbReference type="ChEBI" id="CHEBI:58349"/>
    </cofactor>
    <text evidence="4">Binds 1 NADP(+) per subunit.</text>
</comment>
<feature type="binding site" evidence="4">
    <location>
        <begin position="201"/>
        <end position="204"/>
    </location>
    <ligand>
        <name>substrate</name>
    </ligand>
</feature>
<feature type="binding site" evidence="4">
    <location>
        <position position="53"/>
    </location>
    <ligand>
        <name>NADP(+)</name>
        <dbReference type="ChEBI" id="CHEBI:58349"/>
    </ligand>
</feature>
<organism evidence="6 7">
    <name type="scientific">Oceanospirillum sediminis</name>
    <dbReference type="NCBI Taxonomy" id="2760088"/>
    <lineage>
        <taxon>Bacteria</taxon>
        <taxon>Pseudomonadati</taxon>
        <taxon>Pseudomonadota</taxon>
        <taxon>Gammaproteobacteria</taxon>
        <taxon>Oceanospirillales</taxon>
        <taxon>Oceanospirillaceae</taxon>
        <taxon>Oceanospirillum</taxon>
    </lineage>
</organism>
<dbReference type="AlphaFoldDB" id="A0A839IK68"/>
<feature type="binding site" evidence="4">
    <location>
        <begin position="31"/>
        <end position="32"/>
    </location>
    <ligand>
        <name>NADP(+)</name>
        <dbReference type="ChEBI" id="CHEBI:58349"/>
    </ligand>
</feature>
<feature type="binding site" evidence="4">
    <location>
        <position position="170"/>
    </location>
    <ligand>
        <name>NADP(+)</name>
        <dbReference type="ChEBI" id="CHEBI:58349"/>
    </ligand>
</feature>
<dbReference type="GO" id="GO:0005975">
    <property type="term" value="P:carbohydrate metabolic process"/>
    <property type="evidence" value="ECO:0007669"/>
    <property type="project" value="UniProtKB-UniRule"/>
</dbReference>
<protein>
    <recommendedName>
        <fullName evidence="4">ADP-L-glycero-D-manno-heptose-6-epimerase</fullName>
        <ecNumber evidence="4">5.1.3.20</ecNumber>
    </recommendedName>
    <alternativeName>
        <fullName evidence="4">ADP-L-glycero-beta-D-manno-heptose-6-epimerase</fullName>
        <shortName evidence="4">ADP-glyceromanno-heptose 6-epimerase</shortName>
        <shortName evidence="4">ADP-hep 6-epimerase</shortName>
        <shortName evidence="4">AGME</shortName>
    </alternativeName>
</protein>
<keyword evidence="1 4" id="KW-0521">NADP</keyword>
<accession>A0A839IK68</accession>
<feature type="binding site" evidence="4">
    <location>
        <position position="180"/>
    </location>
    <ligand>
        <name>substrate</name>
    </ligand>
</feature>
<name>A0A839IK68_9GAMM</name>
<feature type="active site" description="Proton acceptor" evidence="4">
    <location>
        <position position="178"/>
    </location>
</feature>
<dbReference type="CDD" id="cd05248">
    <property type="entry name" value="ADP_GME_SDR_e"/>
    <property type="match status" value="1"/>
</dbReference>
<feature type="binding site" evidence="4">
    <location>
        <position position="144"/>
    </location>
    <ligand>
        <name>NADP(+)</name>
        <dbReference type="ChEBI" id="CHEBI:58349"/>
    </ligand>
</feature>
<feature type="binding site" evidence="4">
    <location>
        <position position="178"/>
    </location>
    <ligand>
        <name>NADP(+)</name>
        <dbReference type="ChEBI" id="CHEBI:58349"/>
    </ligand>
</feature>
<dbReference type="GO" id="GO:0008712">
    <property type="term" value="F:ADP-glyceromanno-heptose 6-epimerase activity"/>
    <property type="evidence" value="ECO:0007669"/>
    <property type="project" value="UniProtKB-UniRule"/>
</dbReference>
<comment type="pathway">
    <text evidence="4">Nucleotide-sugar biosynthesis; ADP-L-glycero-beta-D-manno-heptose biosynthesis; ADP-L-glycero-beta-D-manno-heptose from D-glycero-beta-D-manno-heptose 7-phosphate: step 4/4.</text>
</comment>
<dbReference type="Proteomes" id="UP000565262">
    <property type="component" value="Unassembled WGS sequence"/>
</dbReference>
<evidence type="ECO:0000256" key="2">
    <source>
        <dbReference type="ARBA" id="ARBA00023235"/>
    </source>
</evidence>
<feature type="binding site" evidence="4">
    <location>
        <begin position="10"/>
        <end position="11"/>
    </location>
    <ligand>
        <name>NADP(+)</name>
        <dbReference type="ChEBI" id="CHEBI:58349"/>
    </ligand>
</feature>
<dbReference type="Gene3D" id="3.40.50.720">
    <property type="entry name" value="NAD(P)-binding Rossmann-like Domain"/>
    <property type="match status" value="1"/>
</dbReference>
<dbReference type="PANTHER" id="PTHR43103">
    <property type="entry name" value="NUCLEOSIDE-DIPHOSPHATE-SUGAR EPIMERASE"/>
    <property type="match status" value="1"/>
</dbReference>
<dbReference type="Pfam" id="PF01370">
    <property type="entry name" value="Epimerase"/>
    <property type="match status" value="1"/>
</dbReference>
<evidence type="ECO:0000313" key="7">
    <source>
        <dbReference type="Proteomes" id="UP000565262"/>
    </source>
</evidence>
<comment type="catalytic activity">
    <reaction evidence="4">
        <text>ADP-D-glycero-beta-D-manno-heptose = ADP-L-glycero-beta-D-manno-heptose</text>
        <dbReference type="Rhea" id="RHEA:17577"/>
        <dbReference type="ChEBI" id="CHEBI:59967"/>
        <dbReference type="ChEBI" id="CHEBI:61506"/>
        <dbReference type="EC" id="5.1.3.20"/>
    </reaction>
</comment>
<feature type="binding site" evidence="4">
    <location>
        <position position="214"/>
    </location>
    <ligand>
        <name>substrate</name>
    </ligand>
</feature>
<dbReference type="GO" id="GO:0050661">
    <property type="term" value="F:NADP binding"/>
    <property type="evidence" value="ECO:0007669"/>
    <property type="project" value="InterPro"/>
</dbReference>
<evidence type="ECO:0000313" key="6">
    <source>
        <dbReference type="EMBL" id="MBB1485743.1"/>
    </source>
</evidence>
<dbReference type="InterPro" id="IPR036291">
    <property type="entry name" value="NAD(P)-bd_dom_sf"/>
</dbReference>
<sequence length="322" mass="36510">MIVVTGGAGFIGSNIVKSLNEQGRTDILVVDNLSDGRKFYNISDCDIADYMDKDDFLSQVQNTPESLPDIEVIFHEGACSSTTEWDGRFMMHNNYDYSKALLHFCLGRKIPFLYASSASVYGGSDVFKEAREFEKPLNVYGYSKWQFDQYVRSIEHTFESQVTGFRYFNVYGPREQHKGSMASVAFHFNNQLKESGVCKLFGGTDGYADGEQRRDFVFVQDLVKVKLWFWQNPDKSGIFNLGTGRCQSFNDVADAVLAWHNNSGQSGHKEYIPFPEHLKGAYQSFTEADISALREAGYDQPFATVAEGVRQYLDWLNRESAV</sequence>
<dbReference type="NCBIfam" id="TIGR02197">
    <property type="entry name" value="heptose_epim"/>
    <property type="match status" value="1"/>
</dbReference>
<comment type="function">
    <text evidence="4">Catalyzes the interconversion between ADP-D-glycero-beta-D-manno-heptose and ADP-L-glycero-beta-D-manno-heptose via an epimerization at carbon 6 of the heptose.</text>
</comment>
<evidence type="ECO:0000259" key="5">
    <source>
        <dbReference type="Pfam" id="PF01370"/>
    </source>
</evidence>
<dbReference type="PANTHER" id="PTHR43103:SF3">
    <property type="entry name" value="ADP-L-GLYCERO-D-MANNO-HEPTOSE-6-EPIMERASE"/>
    <property type="match status" value="1"/>
</dbReference>
<proteinExistence type="inferred from homology"/>
<evidence type="ECO:0000256" key="3">
    <source>
        <dbReference type="ARBA" id="ARBA00023277"/>
    </source>
</evidence>
<dbReference type="SUPFAM" id="SSF51735">
    <property type="entry name" value="NAD(P)-binding Rossmann-fold domains"/>
    <property type="match status" value="1"/>
</dbReference>
<gene>
    <name evidence="6" type="primary">rfaD</name>
    <name evidence="4" type="synonym">hldD</name>
    <name evidence="6" type="ORF">H4O21_03850</name>
</gene>
<dbReference type="InterPro" id="IPR011912">
    <property type="entry name" value="Heptose_epim"/>
</dbReference>
<keyword evidence="3 4" id="KW-0119">Carbohydrate metabolism</keyword>
<evidence type="ECO:0000256" key="1">
    <source>
        <dbReference type="ARBA" id="ARBA00022857"/>
    </source>
</evidence>
<feature type="binding site" evidence="4">
    <location>
        <position position="93"/>
    </location>
    <ligand>
        <name>NADP(+)</name>
        <dbReference type="ChEBI" id="CHEBI:58349"/>
    </ligand>
</feature>
<dbReference type="EC" id="5.1.3.20" evidence="4"/>
<comment type="domain">
    <text evidence="4">Contains a large N-terminal NADP-binding domain, and a smaller C-terminal substrate-binding domain.</text>
</comment>
<feature type="binding site" evidence="4">
    <location>
        <position position="169"/>
    </location>
    <ligand>
        <name>substrate</name>
    </ligand>
</feature>
<feature type="binding site" evidence="4">
    <location>
        <position position="38"/>
    </location>
    <ligand>
        <name>NADP(+)</name>
        <dbReference type="ChEBI" id="CHEBI:58349"/>
    </ligand>
</feature>
<feature type="binding site" evidence="4">
    <location>
        <position position="187"/>
    </location>
    <ligand>
        <name>substrate</name>
    </ligand>
</feature>
<dbReference type="NCBIfam" id="NF008360">
    <property type="entry name" value="PRK11150.1"/>
    <property type="match status" value="1"/>
</dbReference>
<dbReference type="RefSeq" id="WP_182807525.1">
    <property type="nucleotide sequence ID" value="NZ_JACJFM010000003.1"/>
</dbReference>